<evidence type="ECO:0000313" key="1">
    <source>
        <dbReference type="EMBL" id="CBI41017.3"/>
    </source>
</evidence>
<dbReference type="PANTHER" id="PTHR46503:SF9">
    <property type="entry name" value="INTER ALPHA-TRYPSIN INHIBITOR, HEAVY CHAIN-LIKE PROTEIN"/>
    <property type="match status" value="1"/>
</dbReference>
<dbReference type="PANTHER" id="PTHR46503">
    <property type="entry name" value="INTER-ALPHA-TRYPSIN INHIBITOR HEAVY CHAIN-LIKE PROTEIN"/>
    <property type="match status" value="1"/>
</dbReference>
<organism evidence="1 2">
    <name type="scientific">Vitis vinifera</name>
    <name type="common">Grape</name>
    <dbReference type="NCBI Taxonomy" id="29760"/>
    <lineage>
        <taxon>Eukaryota</taxon>
        <taxon>Viridiplantae</taxon>
        <taxon>Streptophyta</taxon>
        <taxon>Embryophyta</taxon>
        <taxon>Tracheophyta</taxon>
        <taxon>Spermatophyta</taxon>
        <taxon>Magnoliopsida</taxon>
        <taxon>eudicotyledons</taxon>
        <taxon>Gunneridae</taxon>
        <taxon>Pentapetalae</taxon>
        <taxon>rosids</taxon>
        <taxon>Vitales</taxon>
        <taxon>Vitaceae</taxon>
        <taxon>Viteae</taxon>
        <taxon>Vitis</taxon>
    </lineage>
</organism>
<protein>
    <submittedName>
        <fullName evidence="1">Uncharacterized protein</fullName>
    </submittedName>
</protein>
<keyword evidence="2" id="KW-1185">Reference proteome</keyword>
<accession>D7UE52</accession>
<dbReference type="PaxDb" id="29760-VIT_00s0398g00050.t01"/>
<dbReference type="Proteomes" id="UP000009183">
    <property type="component" value="Unassembled WGS sequence, unordered"/>
</dbReference>
<sequence length="88" mass="10218">MSLIFVIIDKVVEDGRHICNALQGQLRNRGPICPRICTFDMGSYCSHNFLKMLAQIGRGYYDADPLYWFVTFISFFLTNDNIDVELIY</sequence>
<evidence type="ECO:0000313" key="2">
    <source>
        <dbReference type="Proteomes" id="UP000009183"/>
    </source>
</evidence>
<reference evidence="2" key="1">
    <citation type="journal article" date="2007" name="Nature">
        <title>The grapevine genome sequence suggests ancestral hexaploidization in major angiosperm phyla.</title>
        <authorList>
            <consortium name="The French-Italian Public Consortium for Grapevine Genome Characterization."/>
            <person name="Jaillon O."/>
            <person name="Aury J.-M."/>
            <person name="Noel B."/>
            <person name="Policriti A."/>
            <person name="Clepet C."/>
            <person name="Casagrande A."/>
            <person name="Choisne N."/>
            <person name="Aubourg S."/>
            <person name="Vitulo N."/>
            <person name="Jubin C."/>
            <person name="Vezzi A."/>
            <person name="Legeai F."/>
            <person name="Hugueney P."/>
            <person name="Dasilva C."/>
            <person name="Horner D."/>
            <person name="Mica E."/>
            <person name="Jublot D."/>
            <person name="Poulain J."/>
            <person name="Bruyere C."/>
            <person name="Billault A."/>
            <person name="Segurens B."/>
            <person name="Gouyvenoux M."/>
            <person name="Ugarte E."/>
            <person name="Cattonaro F."/>
            <person name="Anthouard V."/>
            <person name="Vico V."/>
            <person name="Del Fabbro C."/>
            <person name="Alaux M."/>
            <person name="Di Gaspero G."/>
            <person name="Dumas V."/>
            <person name="Felice N."/>
            <person name="Paillard S."/>
            <person name="Juman I."/>
            <person name="Moroldo M."/>
            <person name="Scalabrin S."/>
            <person name="Canaguier A."/>
            <person name="Le Clainche I."/>
            <person name="Malacrida G."/>
            <person name="Durand E."/>
            <person name="Pesole G."/>
            <person name="Laucou V."/>
            <person name="Chatelet P."/>
            <person name="Merdinoglu D."/>
            <person name="Delledonne M."/>
            <person name="Pezzotti M."/>
            <person name="Lecharny A."/>
            <person name="Scarpelli C."/>
            <person name="Artiguenave F."/>
            <person name="Pe M.E."/>
            <person name="Valle G."/>
            <person name="Morgante M."/>
            <person name="Caboche M."/>
            <person name="Adam-Blondon A.-F."/>
            <person name="Weissenbach J."/>
            <person name="Quetier F."/>
            <person name="Wincker P."/>
        </authorList>
    </citation>
    <scope>NUCLEOTIDE SEQUENCE [LARGE SCALE GENOMIC DNA]</scope>
    <source>
        <strain evidence="2">cv. Pinot noir / PN40024</strain>
    </source>
</reference>
<dbReference type="HOGENOM" id="CLU_2473557_0_0_1"/>
<dbReference type="AlphaFoldDB" id="D7UE52"/>
<dbReference type="STRING" id="29760.D7UE52"/>
<dbReference type="InParanoid" id="D7UE52"/>
<dbReference type="EMBL" id="FN596786">
    <property type="protein sequence ID" value="CBI41017.3"/>
    <property type="molecule type" value="Genomic_DNA"/>
</dbReference>
<name>D7UE52_VITVI</name>
<gene>
    <name evidence="1" type="ORF">VIT_00s0398g00050</name>
</gene>
<proteinExistence type="predicted"/>